<name>A0A2T1FFC6_9CYAN</name>
<comment type="caution">
    <text evidence="5">The sequence shown here is derived from an EMBL/GenBank/DDBJ whole genome shotgun (WGS) entry which is preliminary data.</text>
</comment>
<dbReference type="PROSITE" id="PS50005">
    <property type="entry name" value="TPR"/>
    <property type="match status" value="2"/>
</dbReference>
<dbReference type="InterPro" id="IPR019734">
    <property type="entry name" value="TPR_rpt"/>
</dbReference>
<evidence type="ECO:0000256" key="3">
    <source>
        <dbReference type="PROSITE-ProRule" id="PRU00339"/>
    </source>
</evidence>
<proteinExistence type="predicted"/>
<evidence type="ECO:0000256" key="4">
    <source>
        <dbReference type="SAM" id="Phobius"/>
    </source>
</evidence>
<evidence type="ECO:0000313" key="6">
    <source>
        <dbReference type="Proteomes" id="UP000238937"/>
    </source>
</evidence>
<feature type="repeat" description="TPR" evidence="3">
    <location>
        <begin position="91"/>
        <end position="124"/>
    </location>
</feature>
<evidence type="ECO:0000256" key="2">
    <source>
        <dbReference type="ARBA" id="ARBA00022803"/>
    </source>
</evidence>
<gene>
    <name evidence="5" type="ORF">C7B77_26030</name>
</gene>
<feature type="transmembrane region" description="Helical" evidence="4">
    <location>
        <begin position="26"/>
        <end position="46"/>
    </location>
</feature>
<dbReference type="PANTHER" id="PTHR44858">
    <property type="entry name" value="TETRATRICOPEPTIDE REPEAT PROTEIN 6"/>
    <property type="match status" value="1"/>
</dbReference>
<protein>
    <submittedName>
        <fullName evidence="5">Uncharacterized protein</fullName>
    </submittedName>
</protein>
<dbReference type="GO" id="GO:0009279">
    <property type="term" value="C:cell outer membrane"/>
    <property type="evidence" value="ECO:0007669"/>
    <property type="project" value="TreeGrafter"/>
</dbReference>
<keyword evidence="2 3" id="KW-0802">TPR repeat</keyword>
<dbReference type="GO" id="GO:0046813">
    <property type="term" value="P:receptor-mediated virion attachment to host cell"/>
    <property type="evidence" value="ECO:0007669"/>
    <property type="project" value="TreeGrafter"/>
</dbReference>
<dbReference type="PROSITE" id="PS50293">
    <property type="entry name" value="TPR_REGION"/>
    <property type="match status" value="1"/>
</dbReference>
<dbReference type="Proteomes" id="UP000238937">
    <property type="component" value="Unassembled WGS sequence"/>
</dbReference>
<dbReference type="InterPro" id="IPR050498">
    <property type="entry name" value="Ycf3"/>
</dbReference>
<reference evidence="5 6" key="1">
    <citation type="submission" date="2018-03" db="EMBL/GenBank/DDBJ databases">
        <title>The ancient ancestry and fast evolution of plastids.</title>
        <authorList>
            <person name="Moore K.R."/>
            <person name="Magnabosco C."/>
            <person name="Momper L."/>
            <person name="Gold D.A."/>
            <person name="Bosak T."/>
            <person name="Fournier G.P."/>
        </authorList>
    </citation>
    <scope>NUCLEOTIDE SEQUENCE [LARGE SCALE GENOMIC DNA]</scope>
    <source>
        <strain evidence="5 6">CCALA 037</strain>
    </source>
</reference>
<dbReference type="SMART" id="SM00028">
    <property type="entry name" value="TPR"/>
    <property type="match status" value="4"/>
</dbReference>
<evidence type="ECO:0000256" key="1">
    <source>
        <dbReference type="ARBA" id="ARBA00022737"/>
    </source>
</evidence>
<sequence>MFFGKMGILRIWFFCVVWMLKRKLSIVAITTGICSLFVIGGMTAIAKTSNQSPDLAFGYSIRGNVLAEIFDDRQGAIESYTQSIQLQPKRAVTYYFRAKTRYKSGDNRGAIDDFSRSIQLDSNYVAAYISRGVAKSNLGNINQAIEDYERAIAIQPDDANAYYNRGIARLDLSNKQGASEDLDRAAKLFQNKGKTKESQEALALAKSLARKS</sequence>
<keyword evidence="6" id="KW-1185">Reference proteome</keyword>
<dbReference type="Gene3D" id="1.25.40.10">
    <property type="entry name" value="Tetratricopeptide repeat domain"/>
    <property type="match status" value="2"/>
</dbReference>
<keyword evidence="4" id="KW-1133">Transmembrane helix</keyword>
<dbReference type="AlphaFoldDB" id="A0A2T1FFC6"/>
<dbReference type="PANTHER" id="PTHR44858:SF1">
    <property type="entry name" value="UDP-N-ACETYLGLUCOSAMINE--PEPTIDE N-ACETYLGLUCOSAMINYLTRANSFERASE SPINDLY-RELATED"/>
    <property type="match status" value="1"/>
</dbReference>
<dbReference type="InterPro" id="IPR011990">
    <property type="entry name" value="TPR-like_helical_dom_sf"/>
</dbReference>
<keyword evidence="4" id="KW-0472">Membrane</keyword>
<dbReference type="OrthoDB" id="524158at2"/>
<dbReference type="RefSeq" id="WP_106311845.1">
    <property type="nucleotide sequence ID" value="NZ_PVWO01000543.1"/>
</dbReference>
<dbReference type="SUPFAM" id="SSF48452">
    <property type="entry name" value="TPR-like"/>
    <property type="match status" value="1"/>
</dbReference>
<keyword evidence="4" id="KW-0812">Transmembrane</keyword>
<evidence type="ECO:0000313" key="5">
    <source>
        <dbReference type="EMBL" id="PSB43695.1"/>
    </source>
</evidence>
<organism evidence="5 6">
    <name type="scientific">Chamaesiphon polymorphus CCALA 037</name>
    <dbReference type="NCBI Taxonomy" id="2107692"/>
    <lineage>
        <taxon>Bacteria</taxon>
        <taxon>Bacillati</taxon>
        <taxon>Cyanobacteriota</taxon>
        <taxon>Cyanophyceae</taxon>
        <taxon>Gomontiellales</taxon>
        <taxon>Chamaesiphonaceae</taxon>
        <taxon>Chamaesiphon</taxon>
    </lineage>
</organism>
<dbReference type="Pfam" id="PF13414">
    <property type="entry name" value="TPR_11"/>
    <property type="match status" value="1"/>
</dbReference>
<dbReference type="EMBL" id="PVWO01000543">
    <property type="protein sequence ID" value="PSB43695.1"/>
    <property type="molecule type" value="Genomic_DNA"/>
</dbReference>
<accession>A0A2T1FFC6</accession>
<keyword evidence="1" id="KW-0677">Repeat</keyword>
<feature type="repeat" description="TPR" evidence="3">
    <location>
        <begin position="125"/>
        <end position="158"/>
    </location>
</feature>